<evidence type="ECO:0000256" key="11">
    <source>
        <dbReference type="ARBA" id="ARBA00022842"/>
    </source>
</evidence>
<dbReference type="GO" id="GO:0009432">
    <property type="term" value="P:SOS response"/>
    <property type="evidence" value="ECO:0007669"/>
    <property type="project" value="UniProtKB-ARBA"/>
</dbReference>
<dbReference type="Gene3D" id="3.30.1490.100">
    <property type="entry name" value="DNA polymerase, Y-family, little finger domain"/>
    <property type="match status" value="1"/>
</dbReference>
<evidence type="ECO:0000256" key="12">
    <source>
        <dbReference type="ARBA" id="ARBA00022932"/>
    </source>
</evidence>
<keyword evidence="7 16" id="KW-0548">Nucleotidyltransferase</keyword>
<comment type="function">
    <text evidence="16">Poorly processive, error-prone DNA polymerase involved in untargeted mutagenesis. Copies undamaged DNA at stalled replication forks, which arise in vivo from mismatched or misaligned primer ends. These misaligned primers can be extended by PolIV. Exhibits no 3'-5' exonuclease (proofreading) activity. May be involved in translesional synthesis, in conjunction with the beta clamp from PolIII.</text>
</comment>
<dbReference type="SUPFAM" id="SSF100879">
    <property type="entry name" value="Lesion bypass DNA polymerase (Y-family), little finger domain"/>
    <property type="match status" value="1"/>
</dbReference>
<evidence type="ECO:0000256" key="14">
    <source>
        <dbReference type="ARBA" id="ARBA00023204"/>
    </source>
</evidence>
<organism evidence="18 19">
    <name type="scientific">Ancylomarina euxinus</name>
    <dbReference type="NCBI Taxonomy" id="2283627"/>
    <lineage>
        <taxon>Bacteria</taxon>
        <taxon>Pseudomonadati</taxon>
        <taxon>Bacteroidota</taxon>
        <taxon>Bacteroidia</taxon>
        <taxon>Marinilabiliales</taxon>
        <taxon>Marinifilaceae</taxon>
        <taxon>Ancylomarina</taxon>
    </lineage>
</organism>
<keyword evidence="12 16" id="KW-0239">DNA-directed DNA polymerase</keyword>
<evidence type="ECO:0000256" key="10">
    <source>
        <dbReference type="ARBA" id="ARBA00022763"/>
    </source>
</evidence>
<keyword evidence="10 16" id="KW-0227">DNA damage</keyword>
<comment type="subcellular location">
    <subcellularLocation>
        <location evidence="1 16">Cytoplasm</location>
    </subcellularLocation>
</comment>
<dbReference type="CDD" id="cd03586">
    <property type="entry name" value="PolY_Pol_IV_kappa"/>
    <property type="match status" value="1"/>
</dbReference>
<evidence type="ECO:0000256" key="6">
    <source>
        <dbReference type="ARBA" id="ARBA00022679"/>
    </source>
</evidence>
<dbReference type="PROSITE" id="PS50173">
    <property type="entry name" value="UMUC"/>
    <property type="match status" value="1"/>
</dbReference>
<dbReference type="HAMAP" id="MF_01113">
    <property type="entry name" value="DNApol_IV"/>
    <property type="match status" value="1"/>
</dbReference>
<evidence type="ECO:0000256" key="4">
    <source>
        <dbReference type="ARBA" id="ARBA00022457"/>
    </source>
</evidence>
<comment type="catalytic activity">
    <reaction evidence="15 16">
        <text>DNA(n) + a 2'-deoxyribonucleoside 5'-triphosphate = DNA(n+1) + diphosphate</text>
        <dbReference type="Rhea" id="RHEA:22508"/>
        <dbReference type="Rhea" id="RHEA-COMP:17339"/>
        <dbReference type="Rhea" id="RHEA-COMP:17340"/>
        <dbReference type="ChEBI" id="CHEBI:33019"/>
        <dbReference type="ChEBI" id="CHEBI:61560"/>
        <dbReference type="ChEBI" id="CHEBI:173112"/>
        <dbReference type="EC" id="2.7.7.7"/>
    </reaction>
</comment>
<evidence type="ECO:0000256" key="5">
    <source>
        <dbReference type="ARBA" id="ARBA00022490"/>
    </source>
</evidence>
<evidence type="ECO:0000256" key="16">
    <source>
        <dbReference type="HAMAP-Rule" id="MF_01113"/>
    </source>
</evidence>
<keyword evidence="5 16" id="KW-0963">Cytoplasm</keyword>
<feature type="active site" evidence="16">
    <location>
        <position position="108"/>
    </location>
</feature>
<feature type="domain" description="UmuC" evidence="17">
    <location>
        <begin position="9"/>
        <end position="189"/>
    </location>
</feature>
<evidence type="ECO:0000256" key="7">
    <source>
        <dbReference type="ARBA" id="ARBA00022695"/>
    </source>
</evidence>
<dbReference type="FunFam" id="3.40.1170.60:FF:000001">
    <property type="entry name" value="DNA polymerase IV"/>
    <property type="match status" value="1"/>
</dbReference>
<sequence>MTEDVIRKIIHIDMDAFFASVEQKDNPELKGKAVAVGGGGDRGVVAAASYEARKFGVRSAMASKSALKRCPHLIFVNPRHSRYKEISDQIMAIFHEFTDLVEPLSIDEAFLDVSHNKMGLPSATAIAEEIKRRVKEETGLTASAGISVNKFLAKIASDYQKPDGLFVIKPKMVESFIEKLSIEKFFGVGKVTAEKMHQIGIFHGKDLKKRSLLELTRLFGKNGAYYYNIVRGIDHREVDPHRIRKSVSTENTFLDDIRNKEELKIRLEELVLDLYRRLQRTKFKGRTINLKIKYSNFEQITRSRTVLHEITDYKEIVELSNNILDQLELTDSIRLLGVGVSNQIKPNEVVQLTFDF</sequence>
<dbReference type="InterPro" id="IPR050116">
    <property type="entry name" value="DNA_polymerase-Y"/>
</dbReference>
<dbReference type="Gene3D" id="3.40.1170.60">
    <property type="match status" value="1"/>
</dbReference>
<evidence type="ECO:0000256" key="13">
    <source>
        <dbReference type="ARBA" id="ARBA00023125"/>
    </source>
</evidence>
<keyword evidence="14 16" id="KW-0234">DNA repair</keyword>
<dbReference type="Gene3D" id="3.30.70.270">
    <property type="match status" value="1"/>
</dbReference>
<accession>A0A425Y5Q9</accession>
<comment type="subunit">
    <text evidence="3 16">Monomer.</text>
</comment>
<dbReference type="GO" id="GO:0000287">
    <property type="term" value="F:magnesium ion binding"/>
    <property type="evidence" value="ECO:0007669"/>
    <property type="project" value="UniProtKB-UniRule"/>
</dbReference>
<feature type="binding site" evidence="16">
    <location>
        <position position="107"/>
    </location>
    <ligand>
        <name>Mg(2+)</name>
        <dbReference type="ChEBI" id="CHEBI:18420"/>
    </ligand>
</feature>
<dbReference type="Gene3D" id="1.10.150.20">
    <property type="entry name" value="5' to 3' exonuclease, C-terminal subdomain"/>
    <property type="match status" value="1"/>
</dbReference>
<name>A0A425Y5Q9_9BACT</name>
<dbReference type="FunFam" id="1.10.150.20:FF:000019">
    <property type="entry name" value="DNA polymerase IV"/>
    <property type="match status" value="1"/>
</dbReference>
<keyword evidence="8 16" id="KW-0235">DNA replication</keyword>
<keyword evidence="9 16" id="KW-0479">Metal-binding</keyword>
<dbReference type="GO" id="GO:0006281">
    <property type="term" value="P:DNA repair"/>
    <property type="evidence" value="ECO:0007669"/>
    <property type="project" value="UniProtKB-UniRule"/>
</dbReference>
<keyword evidence="11 16" id="KW-0460">Magnesium</keyword>
<dbReference type="InterPro" id="IPR017961">
    <property type="entry name" value="DNA_pol_Y-fam_little_finger"/>
</dbReference>
<reference evidence="18 19" key="1">
    <citation type="submission" date="2018-07" db="EMBL/GenBank/DDBJ databases">
        <title>Draft genome sequence of Ancylomarina sp. M1P.</title>
        <authorList>
            <person name="Yadav S."/>
            <person name="Villanueva L."/>
            <person name="Damste J.S.S."/>
        </authorList>
    </citation>
    <scope>NUCLEOTIDE SEQUENCE [LARGE SCALE GENOMIC DNA]</scope>
    <source>
        <strain evidence="18 19">M1P</strain>
    </source>
</reference>
<dbReference type="InterPro" id="IPR022880">
    <property type="entry name" value="DNApol_IV"/>
</dbReference>
<comment type="cofactor">
    <cofactor evidence="16">
        <name>Mg(2+)</name>
        <dbReference type="ChEBI" id="CHEBI:18420"/>
    </cofactor>
    <text evidence="16">Binds 2 magnesium ions per subunit.</text>
</comment>
<dbReference type="PANTHER" id="PTHR11076:SF33">
    <property type="entry name" value="DNA POLYMERASE KAPPA"/>
    <property type="match status" value="1"/>
</dbReference>
<dbReference type="GO" id="GO:0003684">
    <property type="term" value="F:damaged DNA binding"/>
    <property type="evidence" value="ECO:0007669"/>
    <property type="project" value="InterPro"/>
</dbReference>
<dbReference type="GO" id="GO:0042276">
    <property type="term" value="P:error-prone translesion synthesis"/>
    <property type="evidence" value="ECO:0007669"/>
    <property type="project" value="TreeGrafter"/>
</dbReference>
<dbReference type="EC" id="2.7.7.7" evidence="16"/>
<dbReference type="NCBIfam" id="NF002677">
    <property type="entry name" value="PRK02406.1"/>
    <property type="match status" value="1"/>
</dbReference>
<dbReference type="Pfam" id="PF00817">
    <property type="entry name" value="IMS"/>
    <property type="match status" value="1"/>
</dbReference>
<dbReference type="AlphaFoldDB" id="A0A425Y5Q9"/>
<gene>
    <name evidence="16" type="primary">dinB</name>
    <name evidence="18" type="ORF">DWB61_05180</name>
</gene>
<feature type="site" description="Substrate discrimination" evidence="16">
    <location>
        <position position="18"/>
    </location>
</feature>
<feature type="binding site" evidence="16">
    <location>
        <position position="13"/>
    </location>
    <ligand>
        <name>Mg(2+)</name>
        <dbReference type="ChEBI" id="CHEBI:18420"/>
    </ligand>
</feature>
<dbReference type="InterPro" id="IPR036775">
    <property type="entry name" value="DNA_pol_Y-fam_lit_finger_sf"/>
</dbReference>
<dbReference type="FunFam" id="3.30.1490.100:FF:000004">
    <property type="entry name" value="DNA polymerase IV"/>
    <property type="match status" value="1"/>
</dbReference>
<dbReference type="InterPro" id="IPR024728">
    <property type="entry name" value="PolY_HhH_motif"/>
</dbReference>
<keyword evidence="6 16" id="KW-0808">Transferase</keyword>
<keyword evidence="19" id="KW-1185">Reference proteome</keyword>
<comment type="similarity">
    <text evidence="2 16">Belongs to the DNA polymerase type-Y family.</text>
</comment>
<evidence type="ECO:0000259" key="17">
    <source>
        <dbReference type="PROSITE" id="PS50173"/>
    </source>
</evidence>
<dbReference type="Proteomes" id="UP000285794">
    <property type="component" value="Unassembled WGS sequence"/>
</dbReference>
<dbReference type="GO" id="GO:0003887">
    <property type="term" value="F:DNA-directed DNA polymerase activity"/>
    <property type="evidence" value="ECO:0007669"/>
    <property type="project" value="UniProtKB-UniRule"/>
</dbReference>
<dbReference type="InterPro" id="IPR043128">
    <property type="entry name" value="Rev_trsase/Diguanyl_cyclase"/>
</dbReference>
<dbReference type="InterPro" id="IPR001126">
    <property type="entry name" value="UmuC"/>
</dbReference>
<dbReference type="Pfam" id="PF11799">
    <property type="entry name" value="IMS_C"/>
    <property type="match status" value="1"/>
</dbReference>
<dbReference type="NCBIfam" id="NF010731">
    <property type="entry name" value="PRK14133.1"/>
    <property type="match status" value="1"/>
</dbReference>
<evidence type="ECO:0000313" key="18">
    <source>
        <dbReference type="EMBL" id="RRG23775.1"/>
    </source>
</evidence>
<dbReference type="InterPro" id="IPR043502">
    <property type="entry name" value="DNA/RNA_pol_sf"/>
</dbReference>
<proteinExistence type="inferred from homology"/>
<keyword evidence="4 16" id="KW-0515">Mutator protein</keyword>
<protein>
    <recommendedName>
        <fullName evidence="16">DNA polymerase IV</fullName>
        <shortName evidence="16">Pol IV</shortName>
        <ecNumber evidence="16">2.7.7.7</ecNumber>
    </recommendedName>
</protein>
<evidence type="ECO:0000313" key="19">
    <source>
        <dbReference type="Proteomes" id="UP000285794"/>
    </source>
</evidence>
<dbReference type="OrthoDB" id="9808813at2"/>
<evidence type="ECO:0000256" key="9">
    <source>
        <dbReference type="ARBA" id="ARBA00022723"/>
    </source>
</evidence>
<evidence type="ECO:0000256" key="8">
    <source>
        <dbReference type="ARBA" id="ARBA00022705"/>
    </source>
</evidence>
<evidence type="ECO:0000256" key="15">
    <source>
        <dbReference type="ARBA" id="ARBA00049244"/>
    </source>
</evidence>
<dbReference type="Pfam" id="PF11798">
    <property type="entry name" value="IMS_HHH"/>
    <property type="match status" value="1"/>
</dbReference>
<dbReference type="EMBL" id="QQWG01000003">
    <property type="protein sequence ID" value="RRG23775.1"/>
    <property type="molecule type" value="Genomic_DNA"/>
</dbReference>
<evidence type="ECO:0000256" key="2">
    <source>
        <dbReference type="ARBA" id="ARBA00010945"/>
    </source>
</evidence>
<dbReference type="PANTHER" id="PTHR11076">
    <property type="entry name" value="DNA REPAIR POLYMERASE UMUC / TRANSFERASE FAMILY MEMBER"/>
    <property type="match status" value="1"/>
</dbReference>
<comment type="caution">
    <text evidence="18">The sequence shown here is derived from an EMBL/GenBank/DDBJ whole genome shotgun (WGS) entry which is preliminary data.</text>
</comment>
<evidence type="ECO:0000256" key="3">
    <source>
        <dbReference type="ARBA" id="ARBA00011245"/>
    </source>
</evidence>
<evidence type="ECO:0000256" key="1">
    <source>
        <dbReference type="ARBA" id="ARBA00004496"/>
    </source>
</evidence>
<dbReference type="GO" id="GO:0005829">
    <property type="term" value="C:cytosol"/>
    <property type="evidence" value="ECO:0007669"/>
    <property type="project" value="TreeGrafter"/>
</dbReference>
<dbReference type="GO" id="GO:0006261">
    <property type="term" value="P:DNA-templated DNA replication"/>
    <property type="evidence" value="ECO:0007669"/>
    <property type="project" value="UniProtKB-UniRule"/>
</dbReference>
<dbReference type="SUPFAM" id="SSF56672">
    <property type="entry name" value="DNA/RNA polymerases"/>
    <property type="match status" value="1"/>
</dbReference>
<keyword evidence="13 16" id="KW-0238">DNA-binding</keyword>